<comment type="caution">
    <text evidence="2">The sequence shown here is derived from an EMBL/GenBank/DDBJ whole genome shotgun (WGS) entry which is preliminary data.</text>
</comment>
<evidence type="ECO:0008006" key="4">
    <source>
        <dbReference type="Google" id="ProtNLM"/>
    </source>
</evidence>
<feature type="signal peptide" evidence="1">
    <location>
        <begin position="1"/>
        <end position="23"/>
    </location>
</feature>
<protein>
    <recommendedName>
        <fullName evidence="4">DUF19 domain-containing protein</fullName>
    </recommendedName>
</protein>
<feature type="chain" id="PRO_5042938284" description="DUF19 domain-containing protein" evidence="1">
    <location>
        <begin position="24"/>
        <end position="235"/>
    </location>
</feature>
<sequence length="235" mass="26266">THQLAMARATLLLGLGFLGIASAHLLNPRIPQNLQAKNYPGQCSAAEQTATKTCLDAYFLMYGIDSSKGLPDYMDYVKKTTSIIELYGVDGFDFYCDFEVTLESCLGNLMSSACMNPDGFTKMYGLDKSEASSYATTFPVAAYTCQNLDLTKTYYPCMMEINKDHMQGLIDCTIALEKEFRNATDICTPYDHDVTCIENYYVKYCGEGIRSYICNTEEIAINFDLTGCEDKLHQC</sequence>
<dbReference type="EMBL" id="BTRK01000002">
    <property type="protein sequence ID" value="GMR35513.1"/>
    <property type="molecule type" value="Genomic_DNA"/>
</dbReference>
<name>A0AAN4Z6X7_9BILA</name>
<accession>A0AAN4Z6X7</accession>
<feature type="non-terminal residue" evidence="2">
    <location>
        <position position="1"/>
    </location>
</feature>
<dbReference type="AlphaFoldDB" id="A0AAN4Z6X7"/>
<evidence type="ECO:0000256" key="1">
    <source>
        <dbReference type="SAM" id="SignalP"/>
    </source>
</evidence>
<dbReference type="Proteomes" id="UP001328107">
    <property type="component" value="Unassembled WGS sequence"/>
</dbReference>
<dbReference type="PANTHER" id="PTHR35014:SF1">
    <property type="entry name" value="INFECTION RESPONSE PROTEIN"/>
    <property type="match status" value="1"/>
</dbReference>
<evidence type="ECO:0000313" key="3">
    <source>
        <dbReference type="Proteomes" id="UP001328107"/>
    </source>
</evidence>
<dbReference type="PANTHER" id="PTHR35014">
    <property type="entry name" value="INFECTION RESPONSE PROTEIN-RELATED"/>
    <property type="match status" value="1"/>
</dbReference>
<organism evidence="2 3">
    <name type="scientific">Pristionchus mayeri</name>
    <dbReference type="NCBI Taxonomy" id="1317129"/>
    <lineage>
        <taxon>Eukaryota</taxon>
        <taxon>Metazoa</taxon>
        <taxon>Ecdysozoa</taxon>
        <taxon>Nematoda</taxon>
        <taxon>Chromadorea</taxon>
        <taxon>Rhabditida</taxon>
        <taxon>Rhabditina</taxon>
        <taxon>Diplogasteromorpha</taxon>
        <taxon>Diplogasteroidea</taxon>
        <taxon>Neodiplogasteridae</taxon>
        <taxon>Pristionchus</taxon>
    </lineage>
</organism>
<keyword evidence="1" id="KW-0732">Signal</keyword>
<keyword evidence="3" id="KW-1185">Reference proteome</keyword>
<proteinExistence type="predicted"/>
<reference evidence="3" key="1">
    <citation type="submission" date="2022-10" db="EMBL/GenBank/DDBJ databases">
        <title>Genome assembly of Pristionchus species.</title>
        <authorList>
            <person name="Yoshida K."/>
            <person name="Sommer R.J."/>
        </authorList>
    </citation>
    <scope>NUCLEOTIDE SEQUENCE [LARGE SCALE GENOMIC DNA]</scope>
    <source>
        <strain evidence="3">RS5460</strain>
    </source>
</reference>
<gene>
    <name evidence="2" type="ORF">PMAYCL1PPCAC_05708</name>
</gene>
<evidence type="ECO:0000313" key="2">
    <source>
        <dbReference type="EMBL" id="GMR35513.1"/>
    </source>
</evidence>